<dbReference type="AlphaFoldDB" id="A0A9P8K3X9"/>
<gene>
    <name evidence="2" type="ORF">KCV03_g8311</name>
</gene>
<reference evidence="2" key="2">
    <citation type="submission" date="2021-08" db="EMBL/GenBank/DDBJ databases">
        <authorList>
            <person name="Gostincar C."/>
            <person name="Sun X."/>
            <person name="Song Z."/>
            <person name="Gunde-Cimerman N."/>
        </authorList>
    </citation>
    <scope>NUCLEOTIDE SEQUENCE</scope>
    <source>
        <strain evidence="2">EXF-8016</strain>
    </source>
</reference>
<protein>
    <submittedName>
        <fullName evidence="2">Uncharacterized protein</fullName>
    </submittedName>
</protein>
<evidence type="ECO:0000313" key="2">
    <source>
        <dbReference type="EMBL" id="KAH0214857.1"/>
    </source>
</evidence>
<feature type="region of interest" description="Disordered" evidence="1">
    <location>
        <begin position="1"/>
        <end position="29"/>
    </location>
</feature>
<dbReference type="EMBL" id="JAHFYH010000079">
    <property type="protein sequence ID" value="KAH0214857.1"/>
    <property type="molecule type" value="Genomic_DNA"/>
</dbReference>
<comment type="caution">
    <text evidence="2">The sequence shown here is derived from an EMBL/GenBank/DDBJ whole genome shotgun (WGS) entry which is preliminary data.</text>
</comment>
<organism evidence="2 3">
    <name type="scientific">Aureobasidium melanogenum</name>
    <name type="common">Aureobasidium pullulans var. melanogenum</name>
    <dbReference type="NCBI Taxonomy" id="46634"/>
    <lineage>
        <taxon>Eukaryota</taxon>
        <taxon>Fungi</taxon>
        <taxon>Dikarya</taxon>
        <taxon>Ascomycota</taxon>
        <taxon>Pezizomycotina</taxon>
        <taxon>Dothideomycetes</taxon>
        <taxon>Dothideomycetidae</taxon>
        <taxon>Dothideales</taxon>
        <taxon>Saccotheciaceae</taxon>
        <taxon>Aureobasidium</taxon>
    </lineage>
</organism>
<feature type="non-terminal residue" evidence="2">
    <location>
        <position position="151"/>
    </location>
</feature>
<reference evidence="2" key="1">
    <citation type="journal article" date="2021" name="J Fungi (Basel)">
        <title>Virulence traits and population genomics of the black yeast Aureobasidium melanogenum.</title>
        <authorList>
            <person name="Cernosa A."/>
            <person name="Sun X."/>
            <person name="Gostincar C."/>
            <person name="Fang C."/>
            <person name="Gunde-Cimerman N."/>
            <person name="Song Z."/>
        </authorList>
    </citation>
    <scope>NUCLEOTIDE SEQUENCE</scope>
    <source>
        <strain evidence="2">EXF-8016</strain>
    </source>
</reference>
<dbReference type="OrthoDB" id="3933026at2759"/>
<sequence>MSVPPASERRKREQIPQSVVEQSGDPGQPATFFSNVENENKTAGYLELQHTSNLRQLAVTYPVLQAFVSFAQYDVDDAETKWPTTPGNPNLNHNKAARIATILIKLRQALEAMAKKTPAEAQKLQNEANATLSKEHPKLAVAVINHGQQKI</sequence>
<dbReference type="Proteomes" id="UP000767238">
    <property type="component" value="Unassembled WGS sequence"/>
</dbReference>
<evidence type="ECO:0000313" key="3">
    <source>
        <dbReference type="Proteomes" id="UP000767238"/>
    </source>
</evidence>
<proteinExistence type="predicted"/>
<evidence type="ECO:0000256" key="1">
    <source>
        <dbReference type="SAM" id="MobiDB-lite"/>
    </source>
</evidence>
<accession>A0A9P8K3X9</accession>
<name>A0A9P8K3X9_AURME</name>